<dbReference type="Proteomes" id="UP000252519">
    <property type="component" value="Unassembled WGS sequence"/>
</dbReference>
<dbReference type="AlphaFoldDB" id="A0A368GDG3"/>
<keyword evidence="2" id="KW-1185">Reference proteome</keyword>
<evidence type="ECO:0000313" key="2">
    <source>
        <dbReference type="Proteomes" id="UP000252519"/>
    </source>
</evidence>
<reference evidence="1 2" key="1">
    <citation type="submission" date="2014-10" db="EMBL/GenBank/DDBJ databases">
        <title>Draft genome of the hookworm Ancylostoma caninum.</title>
        <authorList>
            <person name="Mitreva M."/>
        </authorList>
    </citation>
    <scope>NUCLEOTIDE SEQUENCE [LARGE SCALE GENOMIC DNA]</scope>
    <source>
        <strain evidence="1 2">Baltimore</strain>
    </source>
</reference>
<comment type="caution">
    <text evidence="1">The sequence shown here is derived from an EMBL/GenBank/DDBJ whole genome shotgun (WGS) entry which is preliminary data.</text>
</comment>
<name>A0A368GDG3_ANCCA</name>
<dbReference type="EMBL" id="JOJR01000252">
    <property type="protein sequence ID" value="RCN41060.1"/>
    <property type="molecule type" value="Genomic_DNA"/>
</dbReference>
<organism evidence="1 2">
    <name type="scientific">Ancylostoma caninum</name>
    <name type="common">Dog hookworm</name>
    <dbReference type="NCBI Taxonomy" id="29170"/>
    <lineage>
        <taxon>Eukaryota</taxon>
        <taxon>Metazoa</taxon>
        <taxon>Ecdysozoa</taxon>
        <taxon>Nematoda</taxon>
        <taxon>Chromadorea</taxon>
        <taxon>Rhabditida</taxon>
        <taxon>Rhabditina</taxon>
        <taxon>Rhabditomorpha</taxon>
        <taxon>Strongyloidea</taxon>
        <taxon>Ancylostomatidae</taxon>
        <taxon>Ancylostomatinae</taxon>
        <taxon>Ancylostoma</taxon>
    </lineage>
</organism>
<protein>
    <submittedName>
        <fullName evidence="1">Uncharacterized protein</fullName>
    </submittedName>
</protein>
<proteinExistence type="predicted"/>
<gene>
    <name evidence="1" type="ORF">ANCCAN_13007</name>
</gene>
<accession>A0A368GDG3</accession>
<dbReference type="STRING" id="29170.A0A368GDG3"/>
<evidence type="ECO:0000313" key="1">
    <source>
        <dbReference type="EMBL" id="RCN41060.1"/>
    </source>
</evidence>
<sequence length="153" mass="16796">MLDRTGQSASRQNIHSSACNVAYEEAPQQTHISNASLHASNAMLDRTGQSASRQNIHSSACNVAYEEAPQQNHISNASLHASNAMLDRTGQSASRQSIVSQADNEVLPKGSTEIVVPRSDRAEKPPMRISMVLFFAFQKTFRNLQAILSQNRM</sequence>